<dbReference type="Pfam" id="PF03826">
    <property type="entry name" value="OAR"/>
    <property type="match status" value="1"/>
</dbReference>
<dbReference type="InterPro" id="IPR003654">
    <property type="entry name" value="OAR_dom"/>
</dbReference>
<reference evidence="18 19" key="1">
    <citation type="submission" date="2019-09" db="EMBL/GenBank/DDBJ databases">
        <title>Bird 10,000 Genomes (B10K) Project - Family phase.</title>
        <authorList>
            <person name="Zhang G."/>
        </authorList>
    </citation>
    <scope>NUCLEOTIDE SEQUENCE [LARGE SCALE GENOMIC DNA]</scope>
    <source>
        <strain evidence="18">B10K-CU-031-13</strain>
        <tissue evidence="18">Muscle</tissue>
    </source>
</reference>
<evidence type="ECO:0000256" key="9">
    <source>
        <dbReference type="ARBA" id="ARBA00023163"/>
    </source>
</evidence>
<keyword evidence="3" id="KW-0217">Developmental protein</keyword>
<dbReference type="PANTHER" id="PTHR24329">
    <property type="entry name" value="HOMEOBOX PROTEIN ARISTALESS"/>
    <property type="match status" value="1"/>
</dbReference>
<protein>
    <recommendedName>
        <fullName evidence="12">Homeobox protein aristaless-like 4</fullName>
    </recommendedName>
</protein>
<evidence type="ECO:0000313" key="19">
    <source>
        <dbReference type="Proteomes" id="UP000540952"/>
    </source>
</evidence>
<name>A0A7K4W8H3_9TYRA</name>
<keyword evidence="19" id="KW-1185">Reference proteome</keyword>
<evidence type="ECO:0000256" key="2">
    <source>
        <dbReference type="ARBA" id="ARBA00005733"/>
    </source>
</evidence>
<keyword evidence="10 13" id="KW-0539">Nucleus</keyword>
<dbReference type="SUPFAM" id="SSF46689">
    <property type="entry name" value="Homeodomain-like"/>
    <property type="match status" value="1"/>
</dbReference>
<comment type="caution">
    <text evidence="18">The sequence shown here is derived from an EMBL/GenBank/DDBJ whole genome shotgun (WGS) entry which is preliminary data.</text>
</comment>
<accession>A0A7K4W8H3</accession>
<dbReference type="InterPro" id="IPR050649">
    <property type="entry name" value="Paired_Homeobox_TFs"/>
</dbReference>
<feature type="domain" description="OAR" evidence="17">
    <location>
        <begin position="366"/>
        <end position="379"/>
    </location>
</feature>
<sequence length="386" mass="41985">MNADTCVSYCDPAAMDSYYNAASQDTEGSSPFRAFQASDKFSPTFLASKGQGFGDSSTKCRSRYSQQECQSLDGSVQAAGSAGASASFNKYPPQQQPPHLYMQRGPCKTPPDSNIKLQESSGHNGTLQVSCYGKDSALGEADLQPSSDPSGMDSSYLSVKEAGVKVTQDRATTDLPSPMDKADSESNKGKKRRNRTTFTSYQLEELEKVFQKTHYPDVYAREQLAMRTDLTEARVQVWFQNRRAKWRKRERFGQMQQVRTHFSTAYELPLLTRAENYAQIQNPSWIGNNGAASPVPACVVPCETVPSCMSPHAHPHAAGGVSEFLGVSGPGSHVGQTHMGGLFGTAGMSPSLNGYELNSEPDRKTSSIAALRMKAKEHSAAISWAT</sequence>
<dbReference type="PANTHER" id="PTHR24329:SF322">
    <property type="entry name" value="HOMEOBOX PROTEIN ARISTALESS-LIKE 4"/>
    <property type="match status" value="1"/>
</dbReference>
<comment type="subcellular location">
    <subcellularLocation>
        <location evidence="1 13 14">Nucleus</location>
    </subcellularLocation>
</comment>
<feature type="domain" description="Homeobox" evidence="16">
    <location>
        <begin position="189"/>
        <end position="249"/>
    </location>
</feature>
<keyword evidence="8" id="KW-0010">Activator</keyword>
<evidence type="ECO:0000256" key="6">
    <source>
        <dbReference type="ARBA" id="ARBA00023125"/>
    </source>
</evidence>
<evidence type="ECO:0000256" key="1">
    <source>
        <dbReference type="ARBA" id="ARBA00004123"/>
    </source>
</evidence>
<evidence type="ECO:0000256" key="3">
    <source>
        <dbReference type="ARBA" id="ARBA00022473"/>
    </source>
</evidence>
<keyword evidence="6 13" id="KW-0238">DNA-binding</keyword>
<evidence type="ECO:0000256" key="14">
    <source>
        <dbReference type="RuleBase" id="RU000682"/>
    </source>
</evidence>
<dbReference type="InterPro" id="IPR001356">
    <property type="entry name" value="HD"/>
</dbReference>
<dbReference type="GO" id="GO:0000977">
    <property type="term" value="F:RNA polymerase II transcription regulatory region sequence-specific DNA binding"/>
    <property type="evidence" value="ECO:0007669"/>
    <property type="project" value="TreeGrafter"/>
</dbReference>
<evidence type="ECO:0000256" key="11">
    <source>
        <dbReference type="ARBA" id="ARBA00064179"/>
    </source>
</evidence>
<evidence type="ECO:0000259" key="16">
    <source>
        <dbReference type="PROSITE" id="PS50071"/>
    </source>
</evidence>
<feature type="region of interest" description="Disordered" evidence="15">
    <location>
        <begin position="83"/>
        <end position="112"/>
    </location>
</feature>
<dbReference type="InterPro" id="IPR017970">
    <property type="entry name" value="Homeobox_CS"/>
</dbReference>
<feature type="region of interest" description="Disordered" evidence="15">
    <location>
        <begin position="167"/>
        <end position="195"/>
    </location>
</feature>
<dbReference type="Gene3D" id="1.10.10.60">
    <property type="entry name" value="Homeodomain-like"/>
    <property type="match status" value="1"/>
</dbReference>
<feature type="non-terminal residue" evidence="18">
    <location>
        <position position="1"/>
    </location>
</feature>
<feature type="non-terminal residue" evidence="18">
    <location>
        <position position="386"/>
    </location>
</feature>
<evidence type="ECO:0000259" key="17">
    <source>
        <dbReference type="PROSITE" id="PS50803"/>
    </source>
</evidence>
<proteinExistence type="inferred from homology"/>
<comment type="similarity">
    <text evidence="2">Belongs to the paired homeobox family.</text>
</comment>
<evidence type="ECO:0000256" key="15">
    <source>
        <dbReference type="SAM" id="MobiDB-lite"/>
    </source>
</evidence>
<dbReference type="EMBL" id="VZRD01000063">
    <property type="protein sequence ID" value="NWR30745.1"/>
    <property type="molecule type" value="Genomic_DNA"/>
</dbReference>
<evidence type="ECO:0000256" key="12">
    <source>
        <dbReference type="ARBA" id="ARBA00074894"/>
    </source>
</evidence>
<dbReference type="PROSITE" id="PS00027">
    <property type="entry name" value="HOMEOBOX_1"/>
    <property type="match status" value="1"/>
</dbReference>
<feature type="DNA-binding region" description="Homeobox" evidence="13">
    <location>
        <begin position="191"/>
        <end position="250"/>
    </location>
</feature>
<evidence type="ECO:0000256" key="7">
    <source>
        <dbReference type="ARBA" id="ARBA00023155"/>
    </source>
</evidence>
<dbReference type="PROSITE" id="PS50803">
    <property type="entry name" value="OAR"/>
    <property type="match status" value="1"/>
</dbReference>
<keyword evidence="5" id="KW-0805">Transcription regulation</keyword>
<evidence type="ECO:0000256" key="8">
    <source>
        <dbReference type="ARBA" id="ARBA00023159"/>
    </source>
</evidence>
<dbReference type="SMART" id="SM00389">
    <property type="entry name" value="HOX"/>
    <property type="match status" value="1"/>
</dbReference>
<dbReference type="FunFam" id="1.10.10.60:FF:000127">
    <property type="entry name" value="homeobox protein aristaless-like 4"/>
    <property type="match status" value="1"/>
</dbReference>
<comment type="subunit">
    <text evidence="11">Binds DNA.</text>
</comment>
<evidence type="ECO:0000256" key="13">
    <source>
        <dbReference type="PROSITE-ProRule" id="PRU00108"/>
    </source>
</evidence>
<evidence type="ECO:0000256" key="10">
    <source>
        <dbReference type="ARBA" id="ARBA00023242"/>
    </source>
</evidence>
<dbReference type="AlphaFoldDB" id="A0A7K4W8H3"/>
<keyword evidence="9" id="KW-0804">Transcription</keyword>
<keyword evidence="4" id="KW-0597">Phosphoprotein</keyword>
<dbReference type="GO" id="GO:0048513">
    <property type="term" value="P:animal organ development"/>
    <property type="evidence" value="ECO:0007669"/>
    <property type="project" value="UniProtKB-ARBA"/>
</dbReference>
<evidence type="ECO:0000256" key="4">
    <source>
        <dbReference type="ARBA" id="ARBA00022553"/>
    </source>
</evidence>
<dbReference type="Pfam" id="PF00046">
    <property type="entry name" value="Homeodomain"/>
    <property type="match status" value="1"/>
</dbReference>
<evidence type="ECO:0000313" key="18">
    <source>
        <dbReference type="EMBL" id="NWR30745.1"/>
    </source>
</evidence>
<dbReference type="InterPro" id="IPR009057">
    <property type="entry name" value="Homeodomain-like_sf"/>
</dbReference>
<keyword evidence="7 13" id="KW-0371">Homeobox</keyword>
<evidence type="ECO:0000256" key="5">
    <source>
        <dbReference type="ARBA" id="ARBA00023015"/>
    </source>
</evidence>
<dbReference type="CDD" id="cd00086">
    <property type="entry name" value="homeodomain"/>
    <property type="match status" value="1"/>
</dbReference>
<dbReference type="GO" id="GO:0001228">
    <property type="term" value="F:DNA-binding transcription activator activity, RNA polymerase II-specific"/>
    <property type="evidence" value="ECO:0007669"/>
    <property type="project" value="TreeGrafter"/>
</dbReference>
<organism evidence="18 19">
    <name type="scientific">Tachuris rubrigastra</name>
    <dbReference type="NCBI Taxonomy" id="495162"/>
    <lineage>
        <taxon>Eukaryota</taxon>
        <taxon>Metazoa</taxon>
        <taxon>Chordata</taxon>
        <taxon>Craniata</taxon>
        <taxon>Vertebrata</taxon>
        <taxon>Euteleostomi</taxon>
        <taxon>Archelosauria</taxon>
        <taxon>Archosauria</taxon>
        <taxon>Dinosauria</taxon>
        <taxon>Saurischia</taxon>
        <taxon>Theropoda</taxon>
        <taxon>Coelurosauria</taxon>
        <taxon>Aves</taxon>
        <taxon>Neognathae</taxon>
        <taxon>Neoaves</taxon>
        <taxon>Telluraves</taxon>
        <taxon>Australaves</taxon>
        <taxon>Passeriformes</taxon>
        <taxon>Tyrannidae</taxon>
        <taxon>Tachuris</taxon>
    </lineage>
</organism>
<dbReference type="GO" id="GO:0005634">
    <property type="term" value="C:nucleus"/>
    <property type="evidence" value="ECO:0007669"/>
    <property type="project" value="UniProtKB-SubCell"/>
</dbReference>
<dbReference type="PROSITE" id="PS50071">
    <property type="entry name" value="HOMEOBOX_2"/>
    <property type="match status" value="1"/>
</dbReference>
<gene>
    <name evidence="18" type="primary">Alx4</name>
    <name evidence="18" type="ORF">TACRUB_R04104</name>
</gene>
<dbReference type="Proteomes" id="UP000540952">
    <property type="component" value="Unassembled WGS sequence"/>
</dbReference>